<reference evidence="4" key="1">
    <citation type="submission" date="2023-07" db="EMBL/GenBank/DDBJ databases">
        <title>A chromosome-level genome assembly of Lolium multiflorum.</title>
        <authorList>
            <person name="Chen Y."/>
            <person name="Copetti D."/>
            <person name="Kolliker R."/>
            <person name="Studer B."/>
        </authorList>
    </citation>
    <scope>NUCLEOTIDE SEQUENCE</scope>
    <source>
        <strain evidence="4">02402/16</strain>
        <tissue evidence="4">Leaf</tissue>
    </source>
</reference>
<gene>
    <name evidence="4" type="ORF">QYE76_021555</name>
</gene>
<dbReference type="Gene3D" id="1.20.1280.50">
    <property type="match status" value="1"/>
</dbReference>
<dbReference type="EMBL" id="JAUUTY010000006">
    <property type="protein sequence ID" value="KAK1616038.1"/>
    <property type="molecule type" value="Genomic_DNA"/>
</dbReference>
<dbReference type="SUPFAM" id="SSF81383">
    <property type="entry name" value="F-box domain"/>
    <property type="match status" value="1"/>
</dbReference>
<dbReference type="Pfam" id="PF00646">
    <property type="entry name" value="F-box"/>
    <property type="match status" value="1"/>
</dbReference>
<organism evidence="4 5">
    <name type="scientific">Lolium multiflorum</name>
    <name type="common">Italian ryegrass</name>
    <name type="synonym">Lolium perenne subsp. multiflorum</name>
    <dbReference type="NCBI Taxonomy" id="4521"/>
    <lineage>
        <taxon>Eukaryota</taxon>
        <taxon>Viridiplantae</taxon>
        <taxon>Streptophyta</taxon>
        <taxon>Embryophyta</taxon>
        <taxon>Tracheophyta</taxon>
        <taxon>Spermatophyta</taxon>
        <taxon>Magnoliopsida</taxon>
        <taxon>Liliopsida</taxon>
        <taxon>Poales</taxon>
        <taxon>Poaceae</taxon>
        <taxon>BOP clade</taxon>
        <taxon>Pooideae</taxon>
        <taxon>Poodae</taxon>
        <taxon>Poeae</taxon>
        <taxon>Poeae Chloroplast Group 2 (Poeae type)</taxon>
        <taxon>Loliodinae</taxon>
        <taxon>Loliinae</taxon>
        <taxon>Lolium</taxon>
    </lineage>
</organism>
<feature type="compositionally biased region" description="Polar residues" evidence="2">
    <location>
        <begin position="501"/>
        <end position="518"/>
    </location>
</feature>
<evidence type="ECO:0000313" key="4">
    <source>
        <dbReference type="EMBL" id="KAK1616038.1"/>
    </source>
</evidence>
<evidence type="ECO:0000256" key="2">
    <source>
        <dbReference type="SAM" id="MobiDB-lite"/>
    </source>
</evidence>
<name>A0AAD8VT56_LOLMU</name>
<evidence type="ECO:0000256" key="1">
    <source>
        <dbReference type="SAM" id="Coils"/>
    </source>
</evidence>
<evidence type="ECO:0000259" key="3">
    <source>
        <dbReference type="SMART" id="SM00256"/>
    </source>
</evidence>
<evidence type="ECO:0000313" key="5">
    <source>
        <dbReference type="Proteomes" id="UP001231189"/>
    </source>
</evidence>
<feature type="coiled-coil region" evidence="1">
    <location>
        <begin position="372"/>
        <end position="399"/>
    </location>
</feature>
<dbReference type="AlphaFoldDB" id="A0AAD8VT56"/>
<dbReference type="InterPro" id="IPR001810">
    <property type="entry name" value="F-box_dom"/>
</dbReference>
<dbReference type="PANTHER" id="PTHR34591">
    <property type="entry name" value="OS03G0653100 PROTEIN-RELATED"/>
    <property type="match status" value="1"/>
</dbReference>
<dbReference type="InterPro" id="IPR036047">
    <property type="entry name" value="F-box-like_dom_sf"/>
</dbReference>
<feature type="region of interest" description="Disordered" evidence="2">
    <location>
        <begin position="501"/>
        <end position="521"/>
    </location>
</feature>
<feature type="region of interest" description="Disordered" evidence="2">
    <location>
        <begin position="282"/>
        <end position="324"/>
    </location>
</feature>
<keyword evidence="5" id="KW-1185">Reference proteome</keyword>
<sequence>MEMDLTQRLPEDVLADVLRCLPPGSLAAARCVCRAWHATIDARCLLDRDLLPLSLAGLFINFASLELTEFIYRPSTDTPISGDLHFVPTNDVGVEDICNGLVLLYSYVVNPATRRWASLPPHPPKPAGFEDFHQQDYLMFDPAVSLHYHVLMFLHTRCASELDALVRQQEWPPSPFVMHVFSSETRRWEERSFIRQGDALGTLADMRLAKEPSDQHHAVYWHGHLYVHCHFVMRVSLSNCTYQAISLPIDVDPMRYPTVLLGSSDDDDDEVPLAKRAKFVSERAVSAKESNPSPAKSTPPSRTAVEKVPVSTVIPPGDVPASSAGRDHPIYATVDAVVEFAEEFTRLELENSQLRKTVRSSADQVLEANRLATDAKNENILLKEEVKRLKQRLKDEQDAKHVAAALIDKKEGALRESIKELLDAADLTVTRCHQLREDSIADALSLAAESNIQVLGLLKKAKGALSRLYSMIFPKMKEDKTLDDMAASFLVDPSEPVEILPSSSRDGLFPNPSSNDESSLVRRLRDQVSSLDKDITSLRAMAALVKKKGEMATAIEQYALDGLYIATESLGFVASDAAEENKKIHEEVEAMTDVAHPNHGLWLHRPKAVVMAKFKYRVGKAHYYFDKFHAHLTMVWNTLFPLDQAPETLSALFTRFKSPERIRQLVRKELLAGAELALASTLACHPSLDLEAIANTEKNLGQYYDAARGPAYTIVSRMESCLEKDLKAHWDQGA</sequence>
<feature type="domain" description="F-box" evidence="3">
    <location>
        <begin position="9"/>
        <end position="49"/>
    </location>
</feature>
<proteinExistence type="predicted"/>
<dbReference type="PANTHER" id="PTHR34591:SF12">
    <property type="entry name" value="F-BOX DOMAIN-CONTAINING PROTEIN"/>
    <property type="match status" value="1"/>
</dbReference>
<protein>
    <recommendedName>
        <fullName evidence="3">F-box domain-containing protein</fullName>
    </recommendedName>
</protein>
<feature type="compositionally biased region" description="Polar residues" evidence="2">
    <location>
        <begin position="288"/>
        <end position="301"/>
    </location>
</feature>
<keyword evidence="1" id="KW-0175">Coiled coil</keyword>
<accession>A0AAD8VT56</accession>
<dbReference type="CDD" id="cd09917">
    <property type="entry name" value="F-box_SF"/>
    <property type="match status" value="1"/>
</dbReference>
<dbReference type="Proteomes" id="UP001231189">
    <property type="component" value="Unassembled WGS sequence"/>
</dbReference>
<dbReference type="SMART" id="SM00256">
    <property type="entry name" value="FBOX"/>
    <property type="match status" value="1"/>
</dbReference>
<comment type="caution">
    <text evidence="4">The sequence shown here is derived from an EMBL/GenBank/DDBJ whole genome shotgun (WGS) entry which is preliminary data.</text>
</comment>